<evidence type="ECO:0008006" key="7">
    <source>
        <dbReference type="Google" id="ProtNLM"/>
    </source>
</evidence>
<keyword evidence="2" id="KW-0349">Heme</keyword>
<dbReference type="InterPro" id="IPR012292">
    <property type="entry name" value="Globin/Proto"/>
</dbReference>
<dbReference type="AlphaFoldDB" id="A0A844YWS7"/>
<evidence type="ECO:0000256" key="3">
    <source>
        <dbReference type="ARBA" id="ARBA00022723"/>
    </source>
</evidence>
<keyword evidence="3" id="KW-0479">Metal-binding</keyword>
<keyword evidence="1" id="KW-0813">Transport</keyword>
<dbReference type="Gene3D" id="1.10.490.10">
    <property type="entry name" value="Globins"/>
    <property type="match status" value="1"/>
</dbReference>
<organism evidence="5 6">
    <name type="scientific">Alteraurantiacibacter buctensis</name>
    <dbReference type="NCBI Taxonomy" id="1503981"/>
    <lineage>
        <taxon>Bacteria</taxon>
        <taxon>Pseudomonadati</taxon>
        <taxon>Pseudomonadota</taxon>
        <taxon>Alphaproteobacteria</taxon>
        <taxon>Sphingomonadales</taxon>
        <taxon>Erythrobacteraceae</taxon>
        <taxon>Alteraurantiacibacter</taxon>
    </lineage>
</organism>
<dbReference type="Proteomes" id="UP000466966">
    <property type="component" value="Unassembled WGS sequence"/>
</dbReference>
<sequence length="161" mass="18392">MHPAEAITDHRQHVLAVRDRKRAEALAIGLDEVVIDRVVEAFYARIRGDELLGPIFTQRIADWPPHLARMKQFWRSILLGTAEFNGNPMARHQQIPGLDHAHFSHWLTLFYQTLRQECPQPEGAALFGQRARMIAESLLIGVEMHRDGLAVRGVKKELPHV</sequence>
<evidence type="ECO:0000313" key="5">
    <source>
        <dbReference type="EMBL" id="MXO71592.1"/>
    </source>
</evidence>
<reference evidence="5 6" key="1">
    <citation type="submission" date="2019-12" db="EMBL/GenBank/DDBJ databases">
        <title>Genomic-based taxomic classification of the family Erythrobacteraceae.</title>
        <authorList>
            <person name="Xu L."/>
        </authorList>
    </citation>
    <scope>NUCLEOTIDE SEQUENCE [LARGE SCALE GENOMIC DNA]</scope>
    <source>
        <strain evidence="5 6">M0322</strain>
    </source>
</reference>
<dbReference type="EMBL" id="WTYV01000002">
    <property type="protein sequence ID" value="MXO71592.1"/>
    <property type="molecule type" value="Genomic_DNA"/>
</dbReference>
<dbReference type="InterPro" id="IPR001486">
    <property type="entry name" value="Hemoglobin_trunc"/>
</dbReference>
<dbReference type="InterPro" id="IPR009050">
    <property type="entry name" value="Globin-like_sf"/>
</dbReference>
<evidence type="ECO:0000256" key="2">
    <source>
        <dbReference type="ARBA" id="ARBA00022617"/>
    </source>
</evidence>
<dbReference type="CDD" id="cd08916">
    <property type="entry name" value="TrHb3_P"/>
    <property type="match status" value="1"/>
</dbReference>
<dbReference type="Pfam" id="PF01152">
    <property type="entry name" value="Bac_globin"/>
    <property type="match status" value="1"/>
</dbReference>
<dbReference type="RefSeq" id="WP_160771493.1">
    <property type="nucleotide sequence ID" value="NZ_WTYV01000002.1"/>
</dbReference>
<comment type="caution">
    <text evidence="5">The sequence shown here is derived from an EMBL/GenBank/DDBJ whole genome shotgun (WGS) entry which is preliminary data.</text>
</comment>
<dbReference type="GO" id="GO:0019825">
    <property type="term" value="F:oxygen binding"/>
    <property type="evidence" value="ECO:0007669"/>
    <property type="project" value="InterPro"/>
</dbReference>
<evidence type="ECO:0000313" key="6">
    <source>
        <dbReference type="Proteomes" id="UP000466966"/>
    </source>
</evidence>
<proteinExistence type="predicted"/>
<gene>
    <name evidence="5" type="ORF">GRI99_08035</name>
</gene>
<keyword evidence="6" id="KW-1185">Reference proteome</keyword>
<evidence type="ECO:0000256" key="1">
    <source>
        <dbReference type="ARBA" id="ARBA00022448"/>
    </source>
</evidence>
<accession>A0A844YWS7</accession>
<dbReference type="OrthoDB" id="25954at2"/>
<keyword evidence="4" id="KW-0408">Iron</keyword>
<dbReference type="GO" id="GO:0020037">
    <property type="term" value="F:heme binding"/>
    <property type="evidence" value="ECO:0007669"/>
    <property type="project" value="InterPro"/>
</dbReference>
<dbReference type="GO" id="GO:0046872">
    <property type="term" value="F:metal ion binding"/>
    <property type="evidence" value="ECO:0007669"/>
    <property type="project" value="UniProtKB-KW"/>
</dbReference>
<dbReference type="SUPFAM" id="SSF46458">
    <property type="entry name" value="Globin-like"/>
    <property type="match status" value="1"/>
</dbReference>
<protein>
    <recommendedName>
        <fullName evidence="7">Group III truncated hemoglobin</fullName>
    </recommendedName>
</protein>
<evidence type="ECO:0000256" key="4">
    <source>
        <dbReference type="ARBA" id="ARBA00023004"/>
    </source>
</evidence>
<name>A0A844YWS7_9SPHN</name>